<dbReference type="PROSITE" id="PS50004">
    <property type="entry name" value="C2"/>
    <property type="match status" value="1"/>
</dbReference>
<gene>
    <name evidence="7" type="ORF">PF002_g4819</name>
    <name evidence="6" type="ORF">PF010_g6079</name>
</gene>
<dbReference type="InterPro" id="IPR000008">
    <property type="entry name" value="C2_dom"/>
</dbReference>
<keyword evidence="4" id="KW-0175">Coiled coil</keyword>
<evidence type="ECO:0000259" key="5">
    <source>
        <dbReference type="PROSITE" id="PS50004"/>
    </source>
</evidence>
<dbReference type="PRINTS" id="PR00449">
    <property type="entry name" value="RASTRNSFRMNG"/>
</dbReference>
<evidence type="ECO:0000256" key="4">
    <source>
        <dbReference type="SAM" id="Coils"/>
    </source>
</evidence>
<dbReference type="Gene3D" id="2.60.40.150">
    <property type="entry name" value="C2 domain"/>
    <property type="match status" value="1"/>
</dbReference>
<accession>A0A6A4A2V5</accession>
<dbReference type="InterPro" id="IPR035892">
    <property type="entry name" value="C2_domain_sf"/>
</dbReference>
<dbReference type="Gene3D" id="3.40.50.300">
    <property type="entry name" value="P-loop containing nucleotide triphosphate hydrolases"/>
    <property type="match status" value="1"/>
</dbReference>
<dbReference type="EMBL" id="QXGD01000152">
    <property type="protein sequence ID" value="KAE9250394.1"/>
    <property type="molecule type" value="Genomic_DNA"/>
</dbReference>
<dbReference type="InterPro" id="IPR002110">
    <property type="entry name" value="Ankyrin_rpt"/>
</dbReference>
<evidence type="ECO:0000313" key="7">
    <source>
        <dbReference type="EMBL" id="KAE9250394.1"/>
    </source>
</evidence>
<feature type="repeat" description="ANK" evidence="3">
    <location>
        <begin position="148"/>
        <end position="180"/>
    </location>
</feature>
<dbReference type="Pfam" id="PF12796">
    <property type="entry name" value="Ank_2"/>
    <property type="match status" value="1"/>
</dbReference>
<dbReference type="Pfam" id="PF08477">
    <property type="entry name" value="Roc"/>
    <property type="match status" value="1"/>
</dbReference>
<feature type="coiled-coil region" evidence="4">
    <location>
        <begin position="637"/>
        <end position="664"/>
    </location>
</feature>
<dbReference type="Gene3D" id="1.25.40.20">
    <property type="entry name" value="Ankyrin repeat-containing domain"/>
    <property type="match status" value="2"/>
</dbReference>
<evidence type="ECO:0000313" key="8">
    <source>
        <dbReference type="Proteomes" id="UP000440367"/>
    </source>
</evidence>
<sequence length="1553" mass="173298">MEKASEPSEKEALAKKALQAIRAGNGEELKEVLRAGADPNVAPTSGIKNLYHAVAKQDESLVNILLDQDANANGSKAVGLPPLRAAVVRNNAVLIKLLLSRGANVNHRYSVVTGKRKETKTVLFETATSSTYELLLQNGADVSMKNSWHETPLHFQAYNWNSRLVRALIASGADVNAVNKKNTTPLDNALFRKPSQRKSDDEEFMEVCRILLRSKATVSWSDPEEYFQLKGKPDSDLIAIKARLQLVHEWNSQRKKGNTSFKLPIEVFRRGAPDIATYYSALNRGGRSRGSMVRKPEPRAILKAIEEPATSQQEYMCAARNDEDLHETEDDQLHVDAQSLDFDLASLWSFAPSPLRALNHKQSNHKDAMLAYSAPPTSSQPIHGPEVKGRRSEQPVQYHQSEPSYMQVIGGSNTSLKQDVGTGEVVYVDPETSPMRPPRVIRKKRVRPEVRSIPPVWKVKAAERPESGSQLYRSKVCVVGPSRWGKTSFIKSFISGAATLESFDVRTIGIDLFPWSFEVETEAGDCEYQVSFWDFAGQEEYRAAHTLFYSSRTLYLLCINLERYHNALAAATDSTDQTVDDRMMDAFAEVHVFRWVRMICAHHPQAEFVFLGTKADRVGHDRRKITAVQQDIFYRFKANTRRMKDRVQRALQELEDAKFEIQDSNPAAETTELDDQISSCEQILRKQPVLLSEELIVFSSADMKDESIARGKLKALLMMSGSSVLLPPSYAELLKYAQQCCMHDQKNKPSFQDKVDAAFVSVTEFAKLVTNSSELTIPEGEMLAALHLLHDTGDIVWFDGVSDVRVLQERLFLDPMLVIEFIRQIVNHKLDASTAVNGYVSHALLQSLPFWREVSTTTMQQLKELLLHLHLAYSSGKSKRMVWNSDLIVPVYWNRVPETTVSDTKTFPSDEDKSAGLVEFVRWEYSFEPAIPENLFEKLAVATYSPLLPSERHYAGSSFIDNIANEFSSRIAKENDDANSVLSVSVVARERTLAWKQLVWDCMNLENLLKTYPGLLVTRCTVSQRDQRFNVDQLLSDQEHFTQLSIGTDQKYLPADMGWYTNKSRQLNPVTDPAKSQTAAGASNESALSAQVAHLQQGIDDLATIMGQQSDSMERRFQQNAEHIDAIAKEIQRSQIALITGMKNKAQFPSLWTLEYQQPEKASDGGGIGSGIISSLKRKVMTTVVLKFRSELSGQCHHDPITISVAPELLSRYGKFLKTGLTLLSAATPDFCGKYVLGIITDECKRQLDRSMDFHEVLHRAGVSKDPTAGPHNMENNRELSPNEILTLLSCLLRVHNEAFRIEDIPQLSGLVSGVVVNPTEYIWASRDEILQHGHDIMLAVDYSRRGEANPLNSIEDTVVAQVNVPVEPFPPVPTETLPLVVPIPPQHGLPIDVSSKLASREDNVGPKGVLQAMRRRLSSSKSSVPTTEVQRFMLKIVGAKGLHVSKKQSPYCICRFDTSNGVTLLQVQTTPHTNGGQNPSWKTQLFEVALPIDAAAIMFTVKYGNTVGSTQLAQGSTSFVSLKPGQSTTQEVCLVKNNKPAGSLQVYLEAFA</sequence>
<evidence type="ECO:0000313" key="6">
    <source>
        <dbReference type="EMBL" id="KAE9124276.1"/>
    </source>
</evidence>
<protein>
    <recommendedName>
        <fullName evidence="5">C2 domain-containing protein</fullName>
    </recommendedName>
</protein>
<dbReference type="Proteomes" id="UP000440367">
    <property type="component" value="Unassembled WGS sequence"/>
</dbReference>
<dbReference type="SUPFAM" id="SSF52540">
    <property type="entry name" value="P-loop containing nucleoside triphosphate hydrolases"/>
    <property type="match status" value="1"/>
</dbReference>
<feature type="domain" description="C2" evidence="5">
    <location>
        <begin position="1414"/>
        <end position="1533"/>
    </location>
</feature>
<dbReference type="Proteomes" id="UP000488956">
    <property type="component" value="Unassembled WGS sequence"/>
</dbReference>
<dbReference type="InterPro" id="IPR036770">
    <property type="entry name" value="Ankyrin_rpt-contain_sf"/>
</dbReference>
<organism evidence="7 8">
    <name type="scientific">Phytophthora fragariae</name>
    <dbReference type="NCBI Taxonomy" id="53985"/>
    <lineage>
        <taxon>Eukaryota</taxon>
        <taxon>Sar</taxon>
        <taxon>Stramenopiles</taxon>
        <taxon>Oomycota</taxon>
        <taxon>Peronosporomycetes</taxon>
        <taxon>Peronosporales</taxon>
        <taxon>Peronosporaceae</taxon>
        <taxon>Phytophthora</taxon>
    </lineage>
</organism>
<evidence type="ECO:0000256" key="1">
    <source>
        <dbReference type="ARBA" id="ARBA00022737"/>
    </source>
</evidence>
<evidence type="ECO:0000313" key="9">
    <source>
        <dbReference type="Proteomes" id="UP000488956"/>
    </source>
</evidence>
<keyword evidence="2 3" id="KW-0040">ANK repeat</keyword>
<dbReference type="Pfam" id="PF00023">
    <property type="entry name" value="Ank"/>
    <property type="match status" value="1"/>
</dbReference>
<dbReference type="PROSITE" id="PS50297">
    <property type="entry name" value="ANK_REP_REGION"/>
    <property type="match status" value="2"/>
</dbReference>
<dbReference type="PROSITE" id="PS50088">
    <property type="entry name" value="ANK_REPEAT"/>
    <property type="match status" value="2"/>
</dbReference>
<evidence type="ECO:0000256" key="2">
    <source>
        <dbReference type="ARBA" id="ARBA00023043"/>
    </source>
</evidence>
<dbReference type="EMBL" id="QXFX01000238">
    <property type="protein sequence ID" value="KAE9124276.1"/>
    <property type="molecule type" value="Genomic_DNA"/>
</dbReference>
<dbReference type="SMART" id="SM00248">
    <property type="entry name" value="ANK"/>
    <property type="match status" value="4"/>
</dbReference>
<dbReference type="InterPro" id="IPR027417">
    <property type="entry name" value="P-loop_NTPase"/>
</dbReference>
<dbReference type="PANTHER" id="PTHR24198:SF194">
    <property type="entry name" value="INVERSIN-A"/>
    <property type="match status" value="1"/>
</dbReference>
<dbReference type="SUPFAM" id="SSF48403">
    <property type="entry name" value="Ankyrin repeat"/>
    <property type="match status" value="1"/>
</dbReference>
<comment type="caution">
    <text evidence="7">The sequence shown here is derived from an EMBL/GenBank/DDBJ whole genome shotgun (WGS) entry which is preliminary data.</text>
</comment>
<dbReference type="PANTHER" id="PTHR24198">
    <property type="entry name" value="ANKYRIN REPEAT AND PROTEIN KINASE DOMAIN-CONTAINING PROTEIN"/>
    <property type="match status" value="1"/>
</dbReference>
<evidence type="ECO:0000256" key="3">
    <source>
        <dbReference type="PROSITE-ProRule" id="PRU00023"/>
    </source>
</evidence>
<keyword evidence="1" id="KW-0677">Repeat</keyword>
<reference evidence="7 8" key="1">
    <citation type="submission" date="2018-08" db="EMBL/GenBank/DDBJ databases">
        <title>Genomic investigation of the strawberry pathogen Phytophthora fragariae indicates pathogenicity is determined by transcriptional variation in three key races.</title>
        <authorList>
            <person name="Adams T.M."/>
            <person name="Armitage A.D."/>
            <person name="Sobczyk M.K."/>
            <person name="Bates H.J."/>
            <person name="Dunwell J.M."/>
            <person name="Nellist C.F."/>
            <person name="Harrison R.J."/>
        </authorList>
    </citation>
    <scope>NUCLEOTIDE SEQUENCE [LARGE SCALE GENOMIC DNA]</scope>
    <source>
        <strain evidence="7 8">BC-1</strain>
        <strain evidence="6 9">ONT-3</strain>
    </source>
</reference>
<feature type="repeat" description="ANK" evidence="3">
    <location>
        <begin position="78"/>
        <end position="110"/>
    </location>
</feature>
<proteinExistence type="predicted"/>
<dbReference type="SUPFAM" id="SSF49562">
    <property type="entry name" value="C2 domain (Calcium/lipid-binding domain, CaLB)"/>
    <property type="match status" value="1"/>
</dbReference>
<name>A0A6A4A2V5_9STRA</name>